<dbReference type="OrthoDB" id="4733346at2"/>
<proteinExistence type="predicted"/>
<organism evidence="2 3">
    <name type="scientific">Mycolicibacterium chubuense</name>
    <name type="common">Mycobacterium chubuense</name>
    <dbReference type="NCBI Taxonomy" id="1800"/>
    <lineage>
        <taxon>Bacteria</taxon>
        <taxon>Bacillati</taxon>
        <taxon>Actinomycetota</taxon>
        <taxon>Actinomycetes</taxon>
        <taxon>Mycobacteriales</taxon>
        <taxon>Mycobacteriaceae</taxon>
        <taxon>Mycolicibacterium</taxon>
    </lineage>
</organism>
<evidence type="ECO:0000313" key="2">
    <source>
        <dbReference type="EMBL" id="KMO71215.1"/>
    </source>
</evidence>
<dbReference type="PATRIC" id="fig|1800.3.peg.5321"/>
<gene>
    <name evidence="2" type="ORF">MCHUDSM44219_05289</name>
</gene>
<comment type="caution">
    <text evidence="2">The sequence shown here is derived from an EMBL/GenBank/DDBJ whole genome shotgun (WGS) entry which is preliminary data.</text>
</comment>
<evidence type="ECO:0000313" key="3">
    <source>
        <dbReference type="Proteomes" id="UP000036176"/>
    </source>
</evidence>
<keyword evidence="3" id="KW-1185">Reference proteome</keyword>
<dbReference type="AlphaFoldDB" id="A0A0J6VJP2"/>
<reference evidence="2 3" key="1">
    <citation type="journal article" date="2015" name="Genome Biol. Evol.">
        <title>Characterization of Three Mycobacterium spp. with Potential Use in Bioremediation by Genome Sequencing and Comparative Genomics.</title>
        <authorList>
            <person name="Das S."/>
            <person name="Pettersson B.M."/>
            <person name="Behra P.R."/>
            <person name="Ramesh M."/>
            <person name="Dasgupta S."/>
            <person name="Bhattacharya A."/>
            <person name="Kirsebom L.A."/>
        </authorList>
    </citation>
    <scope>NUCLEOTIDE SEQUENCE [LARGE SCALE GENOMIC DNA]</scope>
    <source>
        <strain evidence="2 3">DSM 44219</strain>
    </source>
</reference>
<protein>
    <submittedName>
        <fullName evidence="2">Uncharacterized protein</fullName>
    </submittedName>
</protein>
<dbReference type="RefSeq" id="WP_048421162.1">
    <property type="nucleotide sequence ID" value="NZ_JYNX01000080.1"/>
</dbReference>
<dbReference type="EMBL" id="JYNX01000080">
    <property type="protein sequence ID" value="KMO71215.1"/>
    <property type="molecule type" value="Genomic_DNA"/>
</dbReference>
<name>A0A0J6VJP2_MYCCU</name>
<feature type="region of interest" description="Disordered" evidence="1">
    <location>
        <begin position="1"/>
        <end position="23"/>
    </location>
</feature>
<sequence>MTQVSETPKPATHSGELLDDVRESAKVGQHAVAEALRLFRQTVDEAVPEAVQPLRNKIVDAAIELADKLVAAQYQFNRNLVRSADKALSRSDGEDE</sequence>
<accession>A0A0J6VJP2</accession>
<dbReference type="Proteomes" id="UP000036176">
    <property type="component" value="Unassembled WGS sequence"/>
</dbReference>
<evidence type="ECO:0000256" key="1">
    <source>
        <dbReference type="SAM" id="MobiDB-lite"/>
    </source>
</evidence>